<evidence type="ECO:0000256" key="5">
    <source>
        <dbReference type="ARBA" id="ARBA00022692"/>
    </source>
</evidence>
<evidence type="ECO:0000256" key="10">
    <source>
        <dbReference type="RuleBase" id="RU004004"/>
    </source>
</evidence>
<feature type="domain" description="Type II/III secretion system secretin-like" evidence="11">
    <location>
        <begin position="394"/>
        <end position="558"/>
    </location>
</feature>
<keyword evidence="9" id="KW-0998">Cell outer membrane</keyword>
<reference evidence="14 15" key="1">
    <citation type="submission" date="2023-03" db="EMBL/GenBank/DDBJ databases">
        <title>Description of Hydrogenimonas sp. ISO32.</title>
        <authorList>
            <person name="Mino S."/>
            <person name="Fukazawa S."/>
            <person name="Sawabe T."/>
        </authorList>
    </citation>
    <scope>NUCLEOTIDE SEQUENCE [LARGE SCALE GENOMIC DNA]</scope>
    <source>
        <strain evidence="14 15">ISO32</strain>
    </source>
</reference>
<dbReference type="Pfam" id="PF00263">
    <property type="entry name" value="Secretin"/>
    <property type="match status" value="1"/>
</dbReference>
<organism evidence="14 15">
    <name type="scientific">Hydrogenimonas cancrithermarum</name>
    <dbReference type="NCBI Taxonomy" id="2993563"/>
    <lineage>
        <taxon>Bacteria</taxon>
        <taxon>Pseudomonadati</taxon>
        <taxon>Campylobacterota</taxon>
        <taxon>Epsilonproteobacteria</taxon>
        <taxon>Campylobacterales</taxon>
        <taxon>Hydrogenimonadaceae</taxon>
        <taxon>Hydrogenimonas</taxon>
    </lineage>
</organism>
<evidence type="ECO:0000259" key="11">
    <source>
        <dbReference type="Pfam" id="PF00263"/>
    </source>
</evidence>
<dbReference type="InterPro" id="IPR049371">
    <property type="entry name" value="GspD-like_N0"/>
</dbReference>
<dbReference type="Gene3D" id="3.30.1370.120">
    <property type="match status" value="3"/>
</dbReference>
<keyword evidence="4" id="KW-1134">Transmembrane beta strand</keyword>
<dbReference type="Gene3D" id="3.55.50.30">
    <property type="match status" value="1"/>
</dbReference>
<feature type="domain" description="NolW-like" evidence="12">
    <location>
        <begin position="116"/>
        <end position="175"/>
    </location>
</feature>
<dbReference type="InterPro" id="IPR050810">
    <property type="entry name" value="Bact_Secretion_Sys_Channel"/>
</dbReference>
<evidence type="ECO:0000256" key="6">
    <source>
        <dbReference type="ARBA" id="ARBA00022729"/>
    </source>
</evidence>
<evidence type="ECO:0000259" key="13">
    <source>
        <dbReference type="Pfam" id="PF21305"/>
    </source>
</evidence>
<evidence type="ECO:0000256" key="8">
    <source>
        <dbReference type="ARBA" id="ARBA00023136"/>
    </source>
</evidence>
<dbReference type="InterPro" id="IPR004845">
    <property type="entry name" value="T2SS_GspD_CS"/>
</dbReference>
<evidence type="ECO:0000256" key="2">
    <source>
        <dbReference type="ARBA" id="ARBA00006980"/>
    </source>
</evidence>
<dbReference type="PANTHER" id="PTHR30332:SF24">
    <property type="entry name" value="SECRETIN GSPD-RELATED"/>
    <property type="match status" value="1"/>
</dbReference>
<keyword evidence="15" id="KW-1185">Reference proteome</keyword>
<sequence length="595" mass="65359">MRFINLFLLTALILPFGLQAKKITVNFNNTPIKDVIRFVAKQAHKNILITDRISGNVNFISEEPIDEKELLPLLSQILQNRGYTIIDGNNGYMMVTRAANAKKMATPGKSEAGMLTKIIPVHYLKASDAVQKLRYLSSQFASVTFDNNKNVIIMSDYPNHIENFEATLRKIDRPMKKEIRFIALDNADAIAAMKELNAIFKALSSTFRFPVTLNADAKSNKIVVIADTHDIERAVGIVKKYDSQNSAKEVMSDVIFLNNAEAAATVKILTGLMKSFDKQTQAHVSIQAKEDINAIAITGTPQAVKLITKVIKKLDIEQQQVYIKAHIYEISQNKLQNLGIKWGLAGGAVAGNTLLTSIFNMGGSSFVLPSSLTDTIDFGTTSKAVAVGAIIDLLKQNGAVNVVSEPNVLCINNKKSTVYIGKTISILTSQATGNDTTSITRNTYSREDIGLTLEVKPQIASDDKVLLEVKTKIEDIDRSSTVAADRPTTLKREVNTVSIVQNGESVIIGGLLKDYYSKGVSKVPLLGDLPFLGALFTSTNENRDQINVIVVLTPYIIKNSQSLAKIQEQIAKTEDLKTKLTKILQRELEAEKGNE</sequence>
<dbReference type="PRINTS" id="PR00811">
    <property type="entry name" value="BCTERIALGSPD"/>
</dbReference>
<name>A0ABN6WYX2_9BACT</name>
<evidence type="ECO:0000256" key="1">
    <source>
        <dbReference type="ARBA" id="ARBA00004442"/>
    </source>
</evidence>
<keyword evidence="8" id="KW-0472">Membrane</keyword>
<dbReference type="PANTHER" id="PTHR30332">
    <property type="entry name" value="PROBABLE GENERAL SECRETION PATHWAY PROTEIN D"/>
    <property type="match status" value="1"/>
</dbReference>
<evidence type="ECO:0000313" key="15">
    <source>
        <dbReference type="Proteomes" id="UP001321445"/>
    </source>
</evidence>
<evidence type="ECO:0000256" key="3">
    <source>
        <dbReference type="ARBA" id="ARBA00022448"/>
    </source>
</evidence>
<dbReference type="Pfam" id="PF21305">
    <property type="entry name" value="type_II_gspD_N0"/>
    <property type="match status" value="1"/>
</dbReference>
<dbReference type="PROSITE" id="PS00875">
    <property type="entry name" value="T2SP_D"/>
    <property type="match status" value="1"/>
</dbReference>
<evidence type="ECO:0000256" key="7">
    <source>
        <dbReference type="ARBA" id="ARBA00022927"/>
    </source>
</evidence>
<proteinExistence type="inferred from homology"/>
<dbReference type="InterPro" id="IPR038591">
    <property type="entry name" value="NolW-like_sf"/>
</dbReference>
<dbReference type="InterPro" id="IPR004846">
    <property type="entry name" value="T2SS/T3SS_dom"/>
</dbReference>
<keyword evidence="3 10" id="KW-0813">Transport</keyword>
<evidence type="ECO:0000313" key="14">
    <source>
        <dbReference type="EMBL" id="BDY13457.1"/>
    </source>
</evidence>
<dbReference type="InterPro" id="IPR001775">
    <property type="entry name" value="GspD/PilQ"/>
</dbReference>
<comment type="similarity">
    <text evidence="2">Belongs to the bacterial secretin family. GSP D subfamily.</text>
</comment>
<dbReference type="InterPro" id="IPR013356">
    <property type="entry name" value="T2SS_GspD"/>
</dbReference>
<dbReference type="EMBL" id="AP027370">
    <property type="protein sequence ID" value="BDY13457.1"/>
    <property type="molecule type" value="Genomic_DNA"/>
</dbReference>
<protein>
    <submittedName>
        <fullName evidence="14">Type II secretion system protein GspD</fullName>
    </submittedName>
</protein>
<keyword evidence="6" id="KW-0732">Signal</keyword>
<keyword evidence="5" id="KW-0812">Transmembrane</keyword>
<comment type="subcellular location">
    <subcellularLocation>
        <location evidence="1 10">Cell outer membrane</location>
    </subcellularLocation>
</comment>
<dbReference type="Proteomes" id="UP001321445">
    <property type="component" value="Chromosome"/>
</dbReference>
<gene>
    <name evidence="14" type="primary">outD</name>
    <name evidence="14" type="ORF">HCR_17690</name>
</gene>
<dbReference type="RefSeq" id="WP_286336408.1">
    <property type="nucleotide sequence ID" value="NZ_AP027370.1"/>
</dbReference>
<feature type="domain" description="NolW-like" evidence="12">
    <location>
        <begin position="253"/>
        <end position="320"/>
    </location>
</feature>
<accession>A0ABN6WYX2</accession>
<keyword evidence="7" id="KW-0653">Protein transport</keyword>
<dbReference type="NCBIfam" id="TIGR02517">
    <property type="entry name" value="type_II_gspD"/>
    <property type="match status" value="1"/>
</dbReference>
<evidence type="ECO:0000256" key="4">
    <source>
        <dbReference type="ARBA" id="ARBA00022452"/>
    </source>
</evidence>
<feature type="domain" description="GspD-like N0" evidence="13">
    <location>
        <begin position="25"/>
        <end position="92"/>
    </location>
</feature>
<dbReference type="InterPro" id="IPR005644">
    <property type="entry name" value="NolW-like"/>
</dbReference>
<evidence type="ECO:0000259" key="12">
    <source>
        <dbReference type="Pfam" id="PF03958"/>
    </source>
</evidence>
<dbReference type="Pfam" id="PF03958">
    <property type="entry name" value="Secretin_N"/>
    <property type="match status" value="2"/>
</dbReference>
<evidence type="ECO:0000256" key="9">
    <source>
        <dbReference type="ARBA" id="ARBA00023237"/>
    </source>
</evidence>